<keyword evidence="4" id="KW-0812">Transmembrane</keyword>
<evidence type="ECO:0000256" key="3">
    <source>
        <dbReference type="ARBA" id="ARBA00022448"/>
    </source>
</evidence>
<evidence type="ECO:0000256" key="4">
    <source>
        <dbReference type="ARBA" id="ARBA00022692"/>
    </source>
</evidence>
<reference evidence="10" key="2">
    <citation type="submission" date="2021-01" db="UniProtKB">
        <authorList>
            <consortium name="EnsemblMetazoa"/>
        </authorList>
    </citation>
    <scope>IDENTIFICATION</scope>
</reference>
<dbReference type="GO" id="GO:0006850">
    <property type="term" value="P:pyruvate import into mitochondria"/>
    <property type="evidence" value="ECO:0000318"/>
    <property type="project" value="GO_Central"/>
</dbReference>
<dbReference type="GO" id="GO:0050833">
    <property type="term" value="F:pyruvate transmembrane transporter activity"/>
    <property type="evidence" value="ECO:0000318"/>
    <property type="project" value="GO_Central"/>
</dbReference>
<dbReference type="GO" id="GO:0005743">
    <property type="term" value="C:mitochondrial inner membrane"/>
    <property type="evidence" value="ECO:0000318"/>
    <property type="project" value="GO_Central"/>
</dbReference>
<evidence type="ECO:0000313" key="11">
    <source>
        <dbReference type="Proteomes" id="UP000007110"/>
    </source>
</evidence>
<accession>A0A7M7GHH3</accession>
<dbReference type="Pfam" id="PF03650">
    <property type="entry name" value="MPC"/>
    <property type="match status" value="1"/>
</dbReference>
<evidence type="ECO:0000256" key="9">
    <source>
        <dbReference type="RuleBase" id="RU363100"/>
    </source>
</evidence>
<comment type="function">
    <text evidence="9">Mediates the uptake of pyruvate into mitochondria.</text>
</comment>
<keyword evidence="3 9" id="KW-0813">Transport</keyword>
<comment type="similarity">
    <text evidence="2 9">Belongs to the mitochondrial pyruvate carrier (MPC) (TC 2.A.105) family.</text>
</comment>
<keyword evidence="11" id="KW-1185">Reference proteome</keyword>
<dbReference type="GeneID" id="578311"/>
<dbReference type="KEGG" id="spu:578311"/>
<reference evidence="11" key="1">
    <citation type="submission" date="2015-02" db="EMBL/GenBank/DDBJ databases">
        <title>Genome sequencing for Strongylocentrotus purpuratus.</title>
        <authorList>
            <person name="Murali S."/>
            <person name="Liu Y."/>
            <person name="Vee V."/>
            <person name="English A."/>
            <person name="Wang M."/>
            <person name="Skinner E."/>
            <person name="Han Y."/>
            <person name="Muzny D.M."/>
            <person name="Worley K.C."/>
            <person name="Gibbs R.A."/>
        </authorList>
    </citation>
    <scope>NUCLEOTIDE SEQUENCE</scope>
</reference>
<dbReference type="RefSeq" id="XP_003727602.2">
    <property type="nucleotide sequence ID" value="XM_003727554.3"/>
</dbReference>
<protein>
    <recommendedName>
        <fullName evidence="9">Mitochondrial pyruvate carrier</fullName>
    </recommendedName>
</protein>
<evidence type="ECO:0000256" key="1">
    <source>
        <dbReference type="ARBA" id="ARBA00004448"/>
    </source>
</evidence>
<keyword evidence="6" id="KW-1133">Transmembrane helix</keyword>
<keyword evidence="5 9" id="KW-0999">Mitochondrion inner membrane</keyword>
<evidence type="ECO:0000313" key="10">
    <source>
        <dbReference type="EnsemblMetazoa" id="XP_003727602"/>
    </source>
</evidence>
<evidence type="ECO:0000256" key="7">
    <source>
        <dbReference type="ARBA" id="ARBA00023128"/>
    </source>
</evidence>
<dbReference type="InterPro" id="IPR005336">
    <property type="entry name" value="MPC"/>
</dbReference>
<dbReference type="EnsemblMetazoa" id="XM_003727554">
    <property type="protein sequence ID" value="XP_003727602"/>
    <property type="gene ID" value="LOC578311"/>
</dbReference>
<evidence type="ECO:0000256" key="2">
    <source>
        <dbReference type="ARBA" id="ARBA00006416"/>
    </source>
</evidence>
<dbReference type="OMA" id="RRPMNIF"/>
<dbReference type="FunCoup" id="A0A7M7GHH3">
    <property type="interactions" value="1330"/>
</dbReference>
<dbReference type="PANTHER" id="PTHR14154">
    <property type="entry name" value="UPF0041 BRAIN PROTEIN 44-RELATED"/>
    <property type="match status" value="1"/>
</dbReference>
<keyword evidence="7 9" id="KW-0496">Mitochondrion</keyword>
<comment type="subcellular location">
    <subcellularLocation>
        <location evidence="1 9">Mitochondrion inner membrane</location>
        <topology evidence="1 9">Multi-pass membrane protein</topology>
    </subcellularLocation>
</comment>
<dbReference type="InParanoid" id="A0A7M7GHH3"/>
<keyword evidence="8" id="KW-0472">Membrane</keyword>
<sequence>MASLILRRPLNTFVNKNVRYQIKQNIQMTVRRRAATDSKAAADAQKIEQTWMQYFTSTHFWGPVANWGIPLAALADMKRDPEIISPRMTVALCVYSALFMRFAYMVQPRNWLLFACHVTNESAQLVQLGRYTIYARSKKETK</sequence>
<name>A0A7M7GHH3_STRPU</name>
<dbReference type="AlphaFoldDB" id="A0A7M7GHH3"/>
<dbReference type="OrthoDB" id="1697690at2759"/>
<evidence type="ECO:0000256" key="5">
    <source>
        <dbReference type="ARBA" id="ARBA00022792"/>
    </source>
</evidence>
<organism evidence="10 11">
    <name type="scientific">Strongylocentrotus purpuratus</name>
    <name type="common">Purple sea urchin</name>
    <dbReference type="NCBI Taxonomy" id="7668"/>
    <lineage>
        <taxon>Eukaryota</taxon>
        <taxon>Metazoa</taxon>
        <taxon>Echinodermata</taxon>
        <taxon>Eleutherozoa</taxon>
        <taxon>Echinozoa</taxon>
        <taxon>Echinoidea</taxon>
        <taxon>Euechinoidea</taxon>
        <taxon>Echinacea</taxon>
        <taxon>Camarodonta</taxon>
        <taxon>Echinidea</taxon>
        <taxon>Strongylocentrotidae</taxon>
        <taxon>Strongylocentrotus</taxon>
    </lineage>
</organism>
<evidence type="ECO:0000256" key="6">
    <source>
        <dbReference type="ARBA" id="ARBA00022989"/>
    </source>
</evidence>
<dbReference type="Proteomes" id="UP000007110">
    <property type="component" value="Unassembled WGS sequence"/>
</dbReference>
<proteinExistence type="inferred from homology"/>
<evidence type="ECO:0000256" key="8">
    <source>
        <dbReference type="ARBA" id="ARBA00023136"/>
    </source>
</evidence>